<keyword evidence="2" id="KW-0067">ATP-binding</keyword>
<keyword evidence="2" id="KW-0547">Nucleotide-binding</keyword>
<protein>
    <submittedName>
        <fullName evidence="2">UvrD-like Helicase, ATP-binding domain, P-loop containing nucleoside triphosphate hydrolase</fullName>
    </submittedName>
</protein>
<dbReference type="GO" id="GO:0005524">
    <property type="term" value="F:ATP binding"/>
    <property type="evidence" value="ECO:0007669"/>
    <property type="project" value="UniProtKB-KW"/>
</dbReference>
<dbReference type="GO" id="GO:0016787">
    <property type="term" value="F:hydrolase activity"/>
    <property type="evidence" value="ECO:0007669"/>
    <property type="project" value="UniProtKB-KW"/>
</dbReference>
<feature type="compositionally biased region" description="Basic and acidic residues" evidence="1">
    <location>
        <begin position="411"/>
        <end position="425"/>
    </location>
</feature>
<keyword evidence="2" id="KW-0347">Helicase</keyword>
<dbReference type="AlphaFoldDB" id="A0A2U1MTZ9"/>
<dbReference type="OrthoDB" id="3156807at2759"/>
<feature type="region of interest" description="Disordered" evidence="1">
    <location>
        <begin position="374"/>
        <end position="437"/>
    </location>
</feature>
<organism evidence="2 3">
    <name type="scientific">Artemisia annua</name>
    <name type="common">Sweet wormwood</name>
    <dbReference type="NCBI Taxonomy" id="35608"/>
    <lineage>
        <taxon>Eukaryota</taxon>
        <taxon>Viridiplantae</taxon>
        <taxon>Streptophyta</taxon>
        <taxon>Embryophyta</taxon>
        <taxon>Tracheophyta</taxon>
        <taxon>Spermatophyta</taxon>
        <taxon>Magnoliopsida</taxon>
        <taxon>eudicotyledons</taxon>
        <taxon>Gunneridae</taxon>
        <taxon>Pentapetalae</taxon>
        <taxon>asterids</taxon>
        <taxon>campanulids</taxon>
        <taxon>Asterales</taxon>
        <taxon>Asteraceae</taxon>
        <taxon>Asteroideae</taxon>
        <taxon>Anthemideae</taxon>
        <taxon>Artemisiinae</taxon>
        <taxon>Artemisia</taxon>
    </lineage>
</organism>
<evidence type="ECO:0000256" key="1">
    <source>
        <dbReference type="SAM" id="MobiDB-lite"/>
    </source>
</evidence>
<dbReference type="EMBL" id="PKPP01004365">
    <property type="protein sequence ID" value="PWA64729.1"/>
    <property type="molecule type" value="Genomic_DNA"/>
</dbReference>
<dbReference type="GO" id="GO:0004386">
    <property type="term" value="F:helicase activity"/>
    <property type="evidence" value="ECO:0007669"/>
    <property type="project" value="UniProtKB-KW"/>
</dbReference>
<keyword evidence="3" id="KW-1185">Reference proteome</keyword>
<keyword evidence="2" id="KW-0378">Hydrolase</keyword>
<reference evidence="2 3" key="1">
    <citation type="journal article" date="2018" name="Mol. Plant">
        <title>The genome of Artemisia annua provides insight into the evolution of Asteraceae family and artemisinin biosynthesis.</title>
        <authorList>
            <person name="Shen Q."/>
            <person name="Zhang L."/>
            <person name="Liao Z."/>
            <person name="Wang S."/>
            <person name="Yan T."/>
            <person name="Shi P."/>
            <person name="Liu M."/>
            <person name="Fu X."/>
            <person name="Pan Q."/>
            <person name="Wang Y."/>
            <person name="Lv Z."/>
            <person name="Lu X."/>
            <person name="Zhang F."/>
            <person name="Jiang W."/>
            <person name="Ma Y."/>
            <person name="Chen M."/>
            <person name="Hao X."/>
            <person name="Li L."/>
            <person name="Tang Y."/>
            <person name="Lv G."/>
            <person name="Zhou Y."/>
            <person name="Sun X."/>
            <person name="Brodelius P.E."/>
            <person name="Rose J.K.C."/>
            <person name="Tang K."/>
        </authorList>
    </citation>
    <scope>NUCLEOTIDE SEQUENCE [LARGE SCALE GENOMIC DNA]</scope>
    <source>
        <strain evidence="3">cv. Huhao1</strain>
        <tissue evidence="2">Leaf</tissue>
    </source>
</reference>
<comment type="caution">
    <text evidence="2">The sequence shown here is derived from an EMBL/GenBank/DDBJ whole genome shotgun (WGS) entry which is preliminary data.</text>
</comment>
<accession>A0A2U1MTZ9</accession>
<evidence type="ECO:0000313" key="2">
    <source>
        <dbReference type="EMBL" id="PWA64729.1"/>
    </source>
</evidence>
<dbReference type="PANTHER" id="PTHR21529">
    <property type="entry name" value="MAMMARY TURMOR VIRUS RECEPTOR HOMOLOG 1, 2 MTVR1, 2"/>
    <property type="match status" value="1"/>
</dbReference>
<proteinExistence type="predicted"/>
<feature type="compositionally biased region" description="Polar residues" evidence="1">
    <location>
        <begin position="401"/>
        <end position="410"/>
    </location>
</feature>
<dbReference type="InterPro" id="IPR039904">
    <property type="entry name" value="TRANK1"/>
</dbReference>
<gene>
    <name evidence="2" type="ORF">CTI12_AA336780</name>
</gene>
<dbReference type="Proteomes" id="UP000245207">
    <property type="component" value="Unassembled WGS sequence"/>
</dbReference>
<name>A0A2U1MTZ9_ARTAN</name>
<sequence length="454" mass="50773">MTSNSELKDELLEQVYHENCPGCKVDRDKRMQTGFPLKELIFIWVIVLCVVRQILCNKEDTILWIQKLKIERSYYPLLVLKLIMILASICLNVPDCSECLLEFLTVRHYIASLLPKKFVSSLLRRRNRRCLNLNPEVVAQPFKSVDDPLLILCAGNVSPKVRAPCAIFVDLGKSEEEIMNILFPRETAQNCQTSLNNVGVETICDSPSMKTLRDDNLSVNPVDVCKLEPRMNWKFLDEISDHINRMKGKLLSLFSDESTIKKELDQNIHALATALEDGKSCAGEDATLKELDQNIHALATALEDGKSCAGEDATLVQIALCELRSLSNLFAASQQEAEIPDIIKRMEVAIDWLQSNGPKIDDFLKRYAGHESGVEGWANGDKKNQDEETGDTLQVEPMLEKQTSGGNTQEAKNKKGKDDNTKGDNNKGNNNKGKNIKGKKACGLVCVAGYQRFA</sequence>
<evidence type="ECO:0000313" key="3">
    <source>
        <dbReference type="Proteomes" id="UP000245207"/>
    </source>
</evidence>
<dbReference type="PANTHER" id="PTHR21529:SF4">
    <property type="entry name" value="TPR AND ANKYRIN REPEAT-CONTAINING PROTEIN 1"/>
    <property type="match status" value="1"/>
</dbReference>